<keyword evidence="2" id="KW-1185">Reference proteome</keyword>
<gene>
    <name evidence="1" type="ORF">CHX27_06090</name>
</gene>
<dbReference type="EMBL" id="NOXX01000181">
    <property type="protein sequence ID" value="OYQ45462.1"/>
    <property type="molecule type" value="Genomic_DNA"/>
</dbReference>
<dbReference type="PROSITE" id="PS51257">
    <property type="entry name" value="PROKAR_LIPOPROTEIN"/>
    <property type="match status" value="1"/>
</dbReference>
<organism evidence="1 2">
    <name type="scientific">Flavobacterium aurantiibacter</name>
    <dbReference type="NCBI Taxonomy" id="2023067"/>
    <lineage>
        <taxon>Bacteria</taxon>
        <taxon>Pseudomonadati</taxon>
        <taxon>Bacteroidota</taxon>
        <taxon>Flavobacteriia</taxon>
        <taxon>Flavobacteriales</taxon>
        <taxon>Flavobacteriaceae</taxon>
        <taxon>Flavobacterium</taxon>
    </lineage>
</organism>
<dbReference type="OrthoDB" id="982229at2"/>
<reference evidence="1 2" key="1">
    <citation type="submission" date="2017-07" db="EMBL/GenBank/DDBJ databases">
        <title>Flavobacterium cyanobacteriorum sp. nov., isolated from cyanobacterial aggregates in a eutrophic lake.</title>
        <authorList>
            <person name="Cai H."/>
        </authorList>
    </citation>
    <scope>NUCLEOTIDE SEQUENCE [LARGE SCALE GENOMIC DNA]</scope>
    <source>
        <strain evidence="1 2">TH167</strain>
    </source>
</reference>
<evidence type="ECO:0008006" key="3">
    <source>
        <dbReference type="Google" id="ProtNLM"/>
    </source>
</evidence>
<accession>A0A255ZVN7</accession>
<dbReference type="RefSeq" id="WP_094485873.1">
    <property type="nucleotide sequence ID" value="NZ_NOXX01000181.1"/>
</dbReference>
<evidence type="ECO:0000313" key="1">
    <source>
        <dbReference type="EMBL" id="OYQ45462.1"/>
    </source>
</evidence>
<dbReference type="Proteomes" id="UP000216035">
    <property type="component" value="Unassembled WGS sequence"/>
</dbReference>
<evidence type="ECO:0000313" key="2">
    <source>
        <dbReference type="Proteomes" id="UP000216035"/>
    </source>
</evidence>
<sequence length="154" mass="17447">MRVFFILLASFIFFGCSEKKVDTQTAKVKDSANCKTTIAKKSKFQMYEMSEMAALMEQMYVENTRIKATFTSGGEIGTYPVVFDKIYSAKMTDSTDNDAFFQAKAKEFLKHQKLIYSDTKNARTHYQAAINACISCHEKKCGGPIARIKTLKLE</sequence>
<protein>
    <recommendedName>
        <fullName evidence="3">Cytochrome c domain-containing protein</fullName>
    </recommendedName>
</protein>
<proteinExistence type="predicted"/>
<comment type="caution">
    <text evidence="1">The sequence shown here is derived from an EMBL/GenBank/DDBJ whole genome shotgun (WGS) entry which is preliminary data.</text>
</comment>
<name>A0A255ZVN7_9FLAO</name>
<dbReference type="AlphaFoldDB" id="A0A255ZVN7"/>